<organism evidence="2 3">
    <name type="scientific">Flavobacterium cerinum</name>
    <dbReference type="NCBI Taxonomy" id="2502784"/>
    <lineage>
        <taxon>Bacteria</taxon>
        <taxon>Pseudomonadati</taxon>
        <taxon>Bacteroidota</taxon>
        <taxon>Flavobacteriia</taxon>
        <taxon>Flavobacteriales</taxon>
        <taxon>Flavobacteriaceae</taxon>
        <taxon>Flavobacterium</taxon>
    </lineage>
</organism>
<feature type="signal peptide" evidence="1">
    <location>
        <begin position="1"/>
        <end position="21"/>
    </location>
</feature>
<dbReference type="PROSITE" id="PS51257">
    <property type="entry name" value="PROKAR_LIPOPROTEIN"/>
    <property type="match status" value="1"/>
</dbReference>
<proteinExistence type="predicted"/>
<evidence type="ECO:0008006" key="4">
    <source>
        <dbReference type="Google" id="ProtNLM"/>
    </source>
</evidence>
<dbReference type="RefSeq" id="WP_128390123.1">
    <property type="nucleotide sequence ID" value="NZ_SBII01000008.1"/>
</dbReference>
<evidence type="ECO:0000313" key="3">
    <source>
        <dbReference type="Proteomes" id="UP000287527"/>
    </source>
</evidence>
<keyword evidence="3" id="KW-1185">Reference proteome</keyword>
<keyword evidence="1" id="KW-0732">Signal</keyword>
<evidence type="ECO:0000256" key="1">
    <source>
        <dbReference type="SAM" id="SignalP"/>
    </source>
</evidence>
<dbReference type="Proteomes" id="UP000287527">
    <property type="component" value="Unassembled WGS sequence"/>
</dbReference>
<accession>A0A3S3SDW3</accession>
<protein>
    <recommendedName>
        <fullName evidence="4">DUF3575 domain-containing protein</fullName>
    </recommendedName>
</protein>
<comment type="caution">
    <text evidence="2">The sequence shown here is derived from an EMBL/GenBank/DDBJ whole genome shotgun (WGS) entry which is preliminary data.</text>
</comment>
<dbReference type="OrthoDB" id="883248at2"/>
<reference evidence="2 3" key="1">
    <citation type="submission" date="2019-01" db="EMBL/GenBank/DDBJ databases">
        <title>Flavobacterium sp. nov.,isolated from freshwater.</title>
        <authorList>
            <person name="Zhang R."/>
            <person name="Du Z.-J."/>
        </authorList>
    </citation>
    <scope>NUCLEOTIDE SEQUENCE [LARGE SCALE GENOMIC DNA]</scope>
    <source>
        <strain evidence="2 3">1E403</strain>
    </source>
</reference>
<dbReference type="AlphaFoldDB" id="A0A3S3SDW3"/>
<gene>
    <name evidence="2" type="ORF">EPI11_11505</name>
</gene>
<name>A0A3S3SDW3_9FLAO</name>
<evidence type="ECO:0000313" key="2">
    <source>
        <dbReference type="EMBL" id="RWW99572.1"/>
    </source>
</evidence>
<dbReference type="EMBL" id="SBII01000008">
    <property type="protein sequence ID" value="RWW99572.1"/>
    <property type="molecule type" value="Genomic_DNA"/>
</dbReference>
<sequence>MFIKKLYTALVFLMAFGCMNAQETTASVEKSLFNIQTGVGIWASHEGRLANQWALRTEVGLDMWSYEIHRYNSLAERETGIFFAPSISVEPRWYYNLQKRADNGRHTSNNSANFLTVAVKYSPDWFKTSGPDDISLPNQISFVPKWGIRRAIAKSSFNYELGAGLGPIWYLSGKNGLNDSADIMFDIHLRIGYTF</sequence>
<feature type="chain" id="PRO_5018742853" description="DUF3575 domain-containing protein" evidence="1">
    <location>
        <begin position="22"/>
        <end position="195"/>
    </location>
</feature>